<proteinExistence type="predicted"/>
<accession>A0ABV6BAJ9</accession>
<dbReference type="RefSeq" id="WP_377241564.1">
    <property type="nucleotide sequence ID" value="NZ_JBHLXP010000001.1"/>
</dbReference>
<evidence type="ECO:0000259" key="1">
    <source>
        <dbReference type="Pfam" id="PF09722"/>
    </source>
</evidence>
<comment type="caution">
    <text evidence="2">The sequence shown here is derived from an EMBL/GenBank/DDBJ whole genome shotgun (WGS) entry which is preliminary data.</text>
</comment>
<dbReference type="InterPro" id="IPR024467">
    <property type="entry name" value="Xre/MbcA/ParS-like_toxin-bd"/>
</dbReference>
<organism evidence="2 3">
    <name type="scientific">Rheinheimera tilapiae</name>
    <dbReference type="NCBI Taxonomy" id="875043"/>
    <lineage>
        <taxon>Bacteria</taxon>
        <taxon>Pseudomonadati</taxon>
        <taxon>Pseudomonadota</taxon>
        <taxon>Gammaproteobacteria</taxon>
        <taxon>Chromatiales</taxon>
        <taxon>Chromatiaceae</taxon>
        <taxon>Rheinheimera</taxon>
    </lineage>
</organism>
<name>A0ABV6BAJ9_9GAMM</name>
<dbReference type="EMBL" id="JBHLXP010000001">
    <property type="protein sequence ID" value="MFC0047898.1"/>
    <property type="molecule type" value="Genomic_DNA"/>
</dbReference>
<keyword evidence="3" id="KW-1185">Reference proteome</keyword>
<gene>
    <name evidence="2" type="ORF">ACFFJP_06325</name>
</gene>
<dbReference type="Proteomes" id="UP001589813">
    <property type="component" value="Unassembled WGS sequence"/>
</dbReference>
<evidence type="ECO:0000313" key="2">
    <source>
        <dbReference type="EMBL" id="MFC0047898.1"/>
    </source>
</evidence>
<reference evidence="2 3" key="1">
    <citation type="submission" date="2024-09" db="EMBL/GenBank/DDBJ databases">
        <authorList>
            <person name="Sun Q."/>
            <person name="Mori K."/>
        </authorList>
    </citation>
    <scope>NUCLEOTIDE SEQUENCE [LARGE SCALE GENOMIC DNA]</scope>
    <source>
        <strain evidence="2 3">KCTC 23315</strain>
    </source>
</reference>
<sequence length="160" mass="17373">MAASYQTTTIQATTNQATPGQAKTNQTVSDACAVSAAVFENKRSYLQLVRDGVSGDKVKTLLQWLPELKPVLVIALSISAANISRLYKGTLPSHQAEPVLDILQLICRSEQLFGTEMARQWLNSPMPALSGDKPIALFDSFVGRKMVADVLQAIEFGDFS</sequence>
<feature type="domain" description="Antitoxin Xre/MbcA/ParS-like toxin-binding" evidence="1">
    <location>
        <begin position="110"/>
        <end position="157"/>
    </location>
</feature>
<evidence type="ECO:0000313" key="3">
    <source>
        <dbReference type="Proteomes" id="UP001589813"/>
    </source>
</evidence>
<protein>
    <submittedName>
        <fullName evidence="2">Antitoxin Xre/MbcA/ParS toxin-binding domain-containing protein</fullName>
    </submittedName>
</protein>
<dbReference type="Pfam" id="PF09722">
    <property type="entry name" value="Xre_MbcA_ParS_C"/>
    <property type="match status" value="1"/>
</dbReference>